<accession>A0AAV4SAP6</accession>
<reference evidence="2 3" key="1">
    <citation type="submission" date="2021-06" db="EMBL/GenBank/DDBJ databases">
        <title>Caerostris darwini draft genome.</title>
        <authorList>
            <person name="Kono N."/>
            <person name="Arakawa K."/>
        </authorList>
    </citation>
    <scope>NUCLEOTIDE SEQUENCE [LARGE SCALE GENOMIC DNA]</scope>
</reference>
<feature type="compositionally biased region" description="Basic and acidic residues" evidence="1">
    <location>
        <begin position="78"/>
        <end position="95"/>
    </location>
</feature>
<dbReference type="EMBL" id="BPLQ01007533">
    <property type="protein sequence ID" value="GIY30700.1"/>
    <property type="molecule type" value="Genomic_DNA"/>
</dbReference>
<evidence type="ECO:0000256" key="1">
    <source>
        <dbReference type="SAM" id="MobiDB-lite"/>
    </source>
</evidence>
<dbReference type="Proteomes" id="UP001054837">
    <property type="component" value="Unassembled WGS sequence"/>
</dbReference>
<organism evidence="2 3">
    <name type="scientific">Caerostris darwini</name>
    <dbReference type="NCBI Taxonomy" id="1538125"/>
    <lineage>
        <taxon>Eukaryota</taxon>
        <taxon>Metazoa</taxon>
        <taxon>Ecdysozoa</taxon>
        <taxon>Arthropoda</taxon>
        <taxon>Chelicerata</taxon>
        <taxon>Arachnida</taxon>
        <taxon>Araneae</taxon>
        <taxon>Araneomorphae</taxon>
        <taxon>Entelegynae</taxon>
        <taxon>Araneoidea</taxon>
        <taxon>Araneidae</taxon>
        <taxon>Caerostris</taxon>
    </lineage>
</organism>
<protein>
    <submittedName>
        <fullName evidence="2">Uncharacterized protein</fullName>
    </submittedName>
</protein>
<feature type="region of interest" description="Disordered" evidence="1">
    <location>
        <begin position="70"/>
        <end position="95"/>
    </location>
</feature>
<gene>
    <name evidence="2" type="primary">ALC56_13053</name>
    <name evidence="2" type="ORF">CDAR_465451</name>
</gene>
<comment type="caution">
    <text evidence="2">The sequence shown here is derived from an EMBL/GenBank/DDBJ whole genome shotgun (WGS) entry which is preliminary data.</text>
</comment>
<proteinExistence type="predicted"/>
<name>A0AAV4SAP6_9ARAC</name>
<dbReference type="AlphaFoldDB" id="A0AAV4SAP6"/>
<evidence type="ECO:0000313" key="2">
    <source>
        <dbReference type="EMBL" id="GIY30700.1"/>
    </source>
</evidence>
<keyword evidence="3" id="KW-1185">Reference proteome</keyword>
<sequence length="111" mass="12323">MKVSILVCGNLRQSINFPGKKIVDVATYCAACTFNEGFTAILKIMDVMGIKIGPQAEQLARKHDARRLYTADRQSTSDSKEARTTRKKGEFEEAEEYERTDGILYGAGIAD</sequence>
<evidence type="ECO:0000313" key="3">
    <source>
        <dbReference type="Proteomes" id="UP001054837"/>
    </source>
</evidence>